<dbReference type="Pfam" id="PF02954">
    <property type="entry name" value="HTH_8"/>
    <property type="match status" value="1"/>
</dbReference>
<dbReference type="SMART" id="SM00091">
    <property type="entry name" value="PAS"/>
    <property type="match status" value="3"/>
</dbReference>
<evidence type="ECO:0000313" key="2">
    <source>
        <dbReference type="EMBL" id="MFC3148008.1"/>
    </source>
</evidence>
<proteinExistence type="predicted"/>
<feature type="domain" description="PAS" evidence="1">
    <location>
        <begin position="151"/>
        <end position="197"/>
    </location>
</feature>
<dbReference type="Proteomes" id="UP001595556">
    <property type="component" value="Unassembled WGS sequence"/>
</dbReference>
<sequence length="471" mass="50766">MNRFSAPKQSLAGLDAETAAALVATASDIALILDGSGIIRDISISSDDLPHEDFRKWVGQAWVQTVTLESRPKVEALLKDAAARTAGKWRHINHSSPRGADIPLLYSAIQIGKEGRVVVFGRDLRALAALQQRLVEAQQSMQRDYLRLRHMETRYRLLFEQSTDAVLVVDGNTLRVSEANQAAANLLGDTVKRIVGKPFFDWFEGGSVVVQGLLDDARVSGRVEQVSVSIRGQSRTVLLSASLFRQEGGVVFLMRLSAAQSSAALGNTDAGGRSMLMRLMESAPDAFVVTDPGGKVIVSNSAFVELVEAPSRDQVVGQSLDRWLGRSGVDLSVLLSNLKQHGAVRLFATTLRAHHGTSASVEISATSSLGGETPCLGFVIRDVGRRLSADPRAGRALPQSVSELTELVGRVPLKDIVGETTDLIEQMCIEAALQLTGDNRASAAEMLGLSRQSLYVKLRRYGLGDLGSDDK</sequence>
<dbReference type="NCBIfam" id="TIGR00229">
    <property type="entry name" value="sensory_box"/>
    <property type="match status" value="1"/>
</dbReference>
<dbReference type="CDD" id="cd00130">
    <property type="entry name" value="PAS"/>
    <property type="match status" value="2"/>
</dbReference>
<dbReference type="PRINTS" id="PR01590">
    <property type="entry name" value="HTHFIS"/>
</dbReference>
<dbReference type="InterPro" id="IPR011785">
    <property type="entry name" value="Tscrpt_reg_PpsR-CrtJ"/>
</dbReference>
<dbReference type="RefSeq" id="WP_377303567.1">
    <property type="nucleotide sequence ID" value="NZ_CP180191.1"/>
</dbReference>
<dbReference type="InterPro" id="IPR000014">
    <property type="entry name" value="PAS"/>
</dbReference>
<dbReference type="Gene3D" id="3.30.450.20">
    <property type="entry name" value="PAS domain"/>
    <property type="match status" value="3"/>
</dbReference>
<dbReference type="InterPro" id="IPR035965">
    <property type="entry name" value="PAS-like_dom_sf"/>
</dbReference>
<gene>
    <name evidence="2" type="primary">ppsR</name>
    <name evidence="2" type="ORF">ACFOEN_10165</name>
</gene>
<protein>
    <submittedName>
        <fullName evidence="2">Transcriptional regulator PpsR</fullName>
    </submittedName>
</protein>
<dbReference type="EMBL" id="JBHRTI010000004">
    <property type="protein sequence ID" value="MFC3148008.1"/>
    <property type="molecule type" value="Genomic_DNA"/>
</dbReference>
<dbReference type="PROSITE" id="PS50112">
    <property type="entry name" value="PAS"/>
    <property type="match status" value="1"/>
</dbReference>
<evidence type="ECO:0000259" key="1">
    <source>
        <dbReference type="PROSITE" id="PS50112"/>
    </source>
</evidence>
<name>A0ABV7H261_9BURK</name>
<dbReference type="Pfam" id="PF00989">
    <property type="entry name" value="PAS"/>
    <property type="match status" value="2"/>
</dbReference>
<dbReference type="SUPFAM" id="SSF46689">
    <property type="entry name" value="Homeodomain-like"/>
    <property type="match status" value="1"/>
</dbReference>
<dbReference type="SUPFAM" id="SSF55785">
    <property type="entry name" value="PYP-like sensor domain (PAS domain)"/>
    <property type="match status" value="2"/>
</dbReference>
<dbReference type="NCBIfam" id="TIGR02040">
    <property type="entry name" value="PpsR-CrtJ"/>
    <property type="match status" value="1"/>
</dbReference>
<reference evidence="3" key="1">
    <citation type="journal article" date="2019" name="Int. J. Syst. Evol. Microbiol.">
        <title>The Global Catalogue of Microorganisms (GCM) 10K type strain sequencing project: providing services to taxonomists for standard genome sequencing and annotation.</title>
        <authorList>
            <consortium name="The Broad Institute Genomics Platform"/>
            <consortium name="The Broad Institute Genome Sequencing Center for Infectious Disease"/>
            <person name="Wu L."/>
            <person name="Ma J."/>
        </authorList>
    </citation>
    <scope>NUCLEOTIDE SEQUENCE [LARGE SCALE GENOMIC DNA]</scope>
    <source>
        <strain evidence="3">KCTC 52168</strain>
    </source>
</reference>
<organism evidence="2 3">
    <name type="scientific">Piscinibacterium candidicorallinum</name>
    <dbReference type="NCBI Taxonomy" id="1793872"/>
    <lineage>
        <taxon>Bacteria</taxon>
        <taxon>Pseudomonadati</taxon>
        <taxon>Pseudomonadota</taxon>
        <taxon>Betaproteobacteria</taxon>
        <taxon>Burkholderiales</taxon>
        <taxon>Piscinibacterium</taxon>
    </lineage>
</organism>
<dbReference type="InterPro" id="IPR013767">
    <property type="entry name" value="PAS_fold"/>
</dbReference>
<evidence type="ECO:0000313" key="3">
    <source>
        <dbReference type="Proteomes" id="UP001595556"/>
    </source>
</evidence>
<comment type="caution">
    <text evidence="2">The sequence shown here is derived from an EMBL/GenBank/DDBJ whole genome shotgun (WGS) entry which is preliminary data.</text>
</comment>
<accession>A0ABV7H261</accession>
<dbReference type="InterPro" id="IPR009057">
    <property type="entry name" value="Homeodomain-like_sf"/>
</dbReference>
<dbReference type="Gene3D" id="1.20.5.430">
    <property type="match status" value="1"/>
</dbReference>
<keyword evidence="3" id="KW-1185">Reference proteome</keyword>
<dbReference type="InterPro" id="IPR002197">
    <property type="entry name" value="HTH_Fis"/>
</dbReference>
<dbReference type="Gene3D" id="1.10.10.60">
    <property type="entry name" value="Homeodomain-like"/>
    <property type="match status" value="1"/>
</dbReference>